<evidence type="ECO:0008006" key="5">
    <source>
        <dbReference type="Google" id="ProtNLM"/>
    </source>
</evidence>
<dbReference type="RefSeq" id="WP_046790538.1">
    <property type="nucleotide sequence ID" value="NZ_CP011366.1"/>
</dbReference>
<proteinExistence type="predicted"/>
<evidence type="ECO:0000313" key="1">
    <source>
        <dbReference type="EMBL" id="AKG74356.1"/>
    </source>
</evidence>
<evidence type="ECO:0000313" key="4">
    <source>
        <dbReference type="Proteomes" id="UP000183090"/>
    </source>
</evidence>
<evidence type="ECO:0000313" key="3">
    <source>
        <dbReference type="Proteomes" id="UP000034029"/>
    </source>
</evidence>
<dbReference type="AlphaFoldDB" id="A0A0F7HLV0"/>
<dbReference type="KEGG" id="shv:AAT16_08990"/>
<dbReference type="EMBL" id="FOTB01000006">
    <property type="protein sequence ID" value="SFK94929.1"/>
    <property type="molecule type" value="Genomic_DNA"/>
</dbReference>
<dbReference type="Proteomes" id="UP000034029">
    <property type="component" value="Chromosome"/>
</dbReference>
<sequence>MSFEKVPLINSAHGSDTRNIINELIKLFNSMGYTYDEALQKAHNVLNEAQQTNDMNVDVQQQINNIIDGVADPNSEIAQARGSFEVLNGRLKAHENATETTNETIGISILRFPRLALEVDDLQRFQRAIDHLGSLGGGRLLIPRGSMPYRINFRNNSTITNPTRVKITHDNIEIVGVGSPVIEMQGLTLDYLHSIDDYASSGRDIFTVFSFCGVRSPKVIGMRFEGEYEGGETFRYKSPRAIAVAFKGCIDSHAENIYGEGIFGNVINAVNSYIDYDAPYSNTYNTTIVNSTARRCLENGFNMMGGTYNSKFSGIFSTECANGLESASDGFTLDGSALTGNMSSNLALSGKNQVINGGIYTAAKFVKKDGTIDESKGYGIIVTGGEGVFINGGIYGDNFSYGVYLYPGVKNIKIDNAEIANNALTASTPAAFYIAGTESNKIENVKVSGCIISGNTGGVINFADDVSFVGNSGNFTGSYSLSFSASSTGSIAKNNDFDKSVSMTDTSGEVYNNGGYKIVERSSLPTEGTWDIGDIVKNAYPSIGSWLEARCLQAGSYGTSEEPIFQVTQQNGVANNISSPPIFVGQQAVTGGSNPAFYVAVNTSSVDDWMKVSNT</sequence>
<name>A0A0F7HLV0_9STAP</name>
<dbReference type="OrthoDB" id="6137at45669"/>
<reference evidence="1 3" key="1">
    <citation type="journal article" date="2015" name="Int. J. Syst. Evol. Microbiol.">
        <title>Complete genome sequence of Salinicoccus halodurans H3B36, isolated from the Qaidam Basin in China.</title>
        <authorList>
            <person name="Jiang K."/>
            <person name="Xue Y."/>
            <person name="Ma Y."/>
        </authorList>
    </citation>
    <scope>NUCLEOTIDE SEQUENCE [LARGE SCALE GENOMIC DNA]</scope>
    <source>
        <strain evidence="1 3">H3B36</strain>
    </source>
</reference>
<reference evidence="2 4" key="3">
    <citation type="submission" date="2016-10" db="EMBL/GenBank/DDBJ databases">
        <authorList>
            <person name="Varghese N."/>
            <person name="Submissions S."/>
        </authorList>
    </citation>
    <scope>NUCLEOTIDE SEQUENCE [LARGE SCALE GENOMIC DNA]</scope>
    <source>
        <strain evidence="2 4">CGMCC 1.6501</strain>
    </source>
</reference>
<reference evidence="3" key="2">
    <citation type="submission" date="2015-04" db="EMBL/GenBank/DDBJ databases">
        <title>Complete genome sequence of Salinicoccus halodurans strain H3B36, isolated from the Qaidam basin of China.</title>
        <authorList>
            <person name="Ma Y."/>
            <person name="Jiang K."/>
            <person name="Xue Y."/>
        </authorList>
    </citation>
    <scope>NUCLEOTIDE SEQUENCE [LARGE SCALE GENOMIC DNA]</scope>
    <source>
        <strain evidence="3">H3B36</strain>
    </source>
</reference>
<accession>A0A0F7HLV0</accession>
<dbReference type="InterPro" id="IPR012334">
    <property type="entry name" value="Pectin_lyas_fold"/>
</dbReference>
<gene>
    <name evidence="1" type="ORF">AAT16_08990</name>
    <name evidence="2" type="ORF">SAMN05216235_2695</name>
</gene>
<organism evidence="2 4">
    <name type="scientific">Salinicoccus halodurans</name>
    <dbReference type="NCBI Taxonomy" id="407035"/>
    <lineage>
        <taxon>Bacteria</taxon>
        <taxon>Bacillati</taxon>
        <taxon>Bacillota</taxon>
        <taxon>Bacilli</taxon>
        <taxon>Bacillales</taxon>
        <taxon>Staphylococcaceae</taxon>
        <taxon>Salinicoccus</taxon>
    </lineage>
</organism>
<protein>
    <recommendedName>
        <fullName evidence="5">Right handed beta helix domain-containing protein</fullName>
    </recommendedName>
</protein>
<dbReference type="Gene3D" id="2.160.20.10">
    <property type="entry name" value="Single-stranded right-handed beta-helix, Pectin lyase-like"/>
    <property type="match status" value="1"/>
</dbReference>
<dbReference type="Proteomes" id="UP000183090">
    <property type="component" value="Unassembled WGS sequence"/>
</dbReference>
<dbReference type="EMBL" id="CP011366">
    <property type="protein sequence ID" value="AKG74356.1"/>
    <property type="molecule type" value="Genomic_DNA"/>
</dbReference>
<keyword evidence="3" id="KW-1185">Reference proteome</keyword>
<dbReference type="SUPFAM" id="SSF51126">
    <property type="entry name" value="Pectin lyase-like"/>
    <property type="match status" value="1"/>
</dbReference>
<dbReference type="InterPro" id="IPR011050">
    <property type="entry name" value="Pectin_lyase_fold/virulence"/>
</dbReference>
<evidence type="ECO:0000313" key="2">
    <source>
        <dbReference type="EMBL" id="SFK94929.1"/>
    </source>
</evidence>